<dbReference type="AlphaFoldDB" id="A0A1E3QGN5"/>
<evidence type="ECO:0000313" key="1">
    <source>
        <dbReference type="EMBL" id="ODQ76851.1"/>
    </source>
</evidence>
<dbReference type="Proteomes" id="UP000094385">
    <property type="component" value="Unassembled WGS sequence"/>
</dbReference>
<sequence>MGRLLKPSEGALNQLWAIGADKQQLVNGQFYEPVGRLSTSLDKKAKDNELAAKLWAWTEKELEEY</sequence>
<dbReference type="STRING" id="675824.A0A1E3QGN5"/>
<protein>
    <submittedName>
        <fullName evidence="1">Uncharacterized protein</fullName>
    </submittedName>
</protein>
<keyword evidence="2" id="KW-1185">Reference proteome</keyword>
<organism evidence="1 2">
    <name type="scientific">Lipomyces starkeyi NRRL Y-11557</name>
    <dbReference type="NCBI Taxonomy" id="675824"/>
    <lineage>
        <taxon>Eukaryota</taxon>
        <taxon>Fungi</taxon>
        <taxon>Dikarya</taxon>
        <taxon>Ascomycota</taxon>
        <taxon>Saccharomycotina</taxon>
        <taxon>Lipomycetes</taxon>
        <taxon>Lipomycetales</taxon>
        <taxon>Lipomycetaceae</taxon>
        <taxon>Lipomyces</taxon>
    </lineage>
</organism>
<accession>A0A1E3QGN5</accession>
<gene>
    <name evidence="1" type="ORF">LIPSTDRAFT_102094</name>
</gene>
<name>A0A1E3QGN5_LIPST</name>
<dbReference type="OrthoDB" id="191139at2759"/>
<evidence type="ECO:0000313" key="2">
    <source>
        <dbReference type="Proteomes" id="UP000094385"/>
    </source>
</evidence>
<reference evidence="1 2" key="1">
    <citation type="journal article" date="2016" name="Proc. Natl. Acad. Sci. U.S.A.">
        <title>Comparative genomics of biotechnologically important yeasts.</title>
        <authorList>
            <person name="Riley R."/>
            <person name="Haridas S."/>
            <person name="Wolfe K.H."/>
            <person name="Lopes M.R."/>
            <person name="Hittinger C.T."/>
            <person name="Goeker M."/>
            <person name="Salamov A.A."/>
            <person name="Wisecaver J.H."/>
            <person name="Long T.M."/>
            <person name="Calvey C.H."/>
            <person name="Aerts A.L."/>
            <person name="Barry K.W."/>
            <person name="Choi C."/>
            <person name="Clum A."/>
            <person name="Coughlan A.Y."/>
            <person name="Deshpande S."/>
            <person name="Douglass A.P."/>
            <person name="Hanson S.J."/>
            <person name="Klenk H.-P."/>
            <person name="LaButti K.M."/>
            <person name="Lapidus A."/>
            <person name="Lindquist E.A."/>
            <person name="Lipzen A.M."/>
            <person name="Meier-Kolthoff J.P."/>
            <person name="Ohm R.A."/>
            <person name="Otillar R.P."/>
            <person name="Pangilinan J.L."/>
            <person name="Peng Y."/>
            <person name="Rokas A."/>
            <person name="Rosa C.A."/>
            <person name="Scheuner C."/>
            <person name="Sibirny A.A."/>
            <person name="Slot J.C."/>
            <person name="Stielow J.B."/>
            <person name="Sun H."/>
            <person name="Kurtzman C.P."/>
            <person name="Blackwell M."/>
            <person name="Grigoriev I.V."/>
            <person name="Jeffries T.W."/>
        </authorList>
    </citation>
    <scope>NUCLEOTIDE SEQUENCE [LARGE SCALE GENOMIC DNA]</scope>
    <source>
        <strain evidence="1 2">NRRL Y-11557</strain>
    </source>
</reference>
<dbReference type="EMBL" id="KV454289">
    <property type="protein sequence ID" value="ODQ76851.1"/>
    <property type="molecule type" value="Genomic_DNA"/>
</dbReference>
<proteinExistence type="predicted"/>